<feature type="transmembrane region" description="Helical" evidence="8">
    <location>
        <begin position="34"/>
        <end position="61"/>
    </location>
</feature>
<dbReference type="Gene3D" id="3.10.580.10">
    <property type="entry name" value="CBS-domain"/>
    <property type="match status" value="1"/>
</dbReference>
<dbReference type="GO" id="GO:0040018">
    <property type="term" value="P:positive regulation of multicellular organism growth"/>
    <property type="evidence" value="ECO:0007669"/>
    <property type="project" value="UniProtKB-ARBA"/>
</dbReference>
<reference evidence="10 11" key="1">
    <citation type="journal article" date="2017" name="Nat. Ecol. Evol.">
        <title>Scallop genome provides insights into evolution of bilaterian karyotype and development.</title>
        <authorList>
            <person name="Wang S."/>
            <person name="Zhang J."/>
            <person name="Jiao W."/>
            <person name="Li J."/>
            <person name="Xun X."/>
            <person name="Sun Y."/>
            <person name="Guo X."/>
            <person name="Huan P."/>
            <person name="Dong B."/>
            <person name="Zhang L."/>
            <person name="Hu X."/>
            <person name="Sun X."/>
            <person name="Wang J."/>
            <person name="Zhao C."/>
            <person name="Wang Y."/>
            <person name="Wang D."/>
            <person name="Huang X."/>
            <person name="Wang R."/>
            <person name="Lv J."/>
            <person name="Li Y."/>
            <person name="Zhang Z."/>
            <person name="Liu B."/>
            <person name="Lu W."/>
            <person name="Hui Y."/>
            <person name="Liang J."/>
            <person name="Zhou Z."/>
            <person name="Hou R."/>
            <person name="Li X."/>
            <person name="Liu Y."/>
            <person name="Li H."/>
            <person name="Ning X."/>
            <person name="Lin Y."/>
            <person name="Zhao L."/>
            <person name="Xing Q."/>
            <person name="Dou J."/>
            <person name="Li Y."/>
            <person name="Mao J."/>
            <person name="Guo H."/>
            <person name="Dou H."/>
            <person name="Li T."/>
            <person name="Mu C."/>
            <person name="Jiang W."/>
            <person name="Fu Q."/>
            <person name="Fu X."/>
            <person name="Miao Y."/>
            <person name="Liu J."/>
            <person name="Yu Q."/>
            <person name="Li R."/>
            <person name="Liao H."/>
            <person name="Li X."/>
            <person name="Kong Y."/>
            <person name="Jiang Z."/>
            <person name="Chourrout D."/>
            <person name="Li R."/>
            <person name="Bao Z."/>
        </authorList>
    </citation>
    <scope>NUCLEOTIDE SEQUENCE [LARGE SCALE GENOMIC DNA]</scope>
    <source>
        <strain evidence="10 11">PY_sf001</strain>
    </source>
</reference>
<evidence type="ECO:0000256" key="6">
    <source>
        <dbReference type="ARBA" id="ARBA00023136"/>
    </source>
</evidence>
<dbReference type="CDD" id="cd04590">
    <property type="entry name" value="CBS_pair_CorC_HlyC_assoc"/>
    <property type="match status" value="1"/>
</dbReference>
<evidence type="ECO:0000256" key="7">
    <source>
        <dbReference type="PROSITE-ProRule" id="PRU01193"/>
    </source>
</evidence>
<keyword evidence="11" id="KW-1185">Reference proteome</keyword>
<evidence type="ECO:0000256" key="2">
    <source>
        <dbReference type="ARBA" id="ARBA00010484"/>
    </source>
</evidence>
<dbReference type="OrthoDB" id="5353557at2759"/>
<dbReference type="PROSITE" id="PS51846">
    <property type="entry name" value="CNNM"/>
    <property type="match status" value="1"/>
</dbReference>
<dbReference type="PANTHER" id="PTHR12064:SF97">
    <property type="entry name" value="METAL TRANSPORTER CNNM-5"/>
    <property type="match status" value="1"/>
</dbReference>
<dbReference type="GO" id="GO:0010960">
    <property type="term" value="P:magnesium ion homeostasis"/>
    <property type="evidence" value="ECO:0007669"/>
    <property type="project" value="InterPro"/>
</dbReference>
<keyword evidence="4" id="KW-0677">Repeat</keyword>
<dbReference type="SUPFAM" id="SSF54631">
    <property type="entry name" value="CBS-domain pair"/>
    <property type="match status" value="1"/>
</dbReference>
<dbReference type="GO" id="GO:0032026">
    <property type="term" value="P:response to magnesium ion"/>
    <property type="evidence" value="ECO:0007669"/>
    <property type="project" value="UniProtKB-ARBA"/>
</dbReference>
<dbReference type="Pfam" id="PF01595">
    <property type="entry name" value="CNNM"/>
    <property type="match status" value="1"/>
</dbReference>
<evidence type="ECO:0000313" key="10">
    <source>
        <dbReference type="EMBL" id="OWF45847.1"/>
    </source>
</evidence>
<evidence type="ECO:0000259" key="9">
    <source>
        <dbReference type="PROSITE" id="PS51846"/>
    </source>
</evidence>
<evidence type="ECO:0000256" key="8">
    <source>
        <dbReference type="SAM" id="Phobius"/>
    </source>
</evidence>
<dbReference type="Proteomes" id="UP000242188">
    <property type="component" value="Unassembled WGS sequence"/>
</dbReference>
<comment type="caution">
    <text evidence="10">The sequence shown here is derived from an EMBL/GenBank/DDBJ whole genome shotgun (WGS) entry which is preliminary data.</text>
</comment>
<gene>
    <name evidence="10" type="ORF">KP79_PYT07244</name>
</gene>
<protein>
    <recommendedName>
        <fullName evidence="9">CNNM transmembrane domain-containing protein</fullName>
    </recommendedName>
</protein>
<keyword evidence="6 7" id="KW-0472">Membrane</keyword>
<dbReference type="EMBL" id="NEDP02004373">
    <property type="protein sequence ID" value="OWF45847.1"/>
    <property type="molecule type" value="Genomic_DNA"/>
</dbReference>
<organism evidence="10 11">
    <name type="scientific">Mizuhopecten yessoensis</name>
    <name type="common">Japanese scallop</name>
    <name type="synonym">Patinopecten yessoensis</name>
    <dbReference type="NCBI Taxonomy" id="6573"/>
    <lineage>
        <taxon>Eukaryota</taxon>
        <taxon>Metazoa</taxon>
        <taxon>Spiralia</taxon>
        <taxon>Lophotrochozoa</taxon>
        <taxon>Mollusca</taxon>
        <taxon>Bivalvia</taxon>
        <taxon>Autobranchia</taxon>
        <taxon>Pteriomorphia</taxon>
        <taxon>Pectinida</taxon>
        <taxon>Pectinoidea</taxon>
        <taxon>Pectinidae</taxon>
        <taxon>Mizuhopecten</taxon>
    </lineage>
</organism>
<dbReference type="FunFam" id="3.10.580.10:FF:000006">
    <property type="entry name" value="DUF21 and CBS domain protein"/>
    <property type="match status" value="1"/>
</dbReference>
<feature type="domain" description="CNNM transmembrane" evidence="9">
    <location>
        <begin position="30"/>
        <end position="209"/>
    </location>
</feature>
<dbReference type="AlphaFoldDB" id="A0A210QAT8"/>
<evidence type="ECO:0000313" key="11">
    <source>
        <dbReference type="Proteomes" id="UP000242188"/>
    </source>
</evidence>
<evidence type="ECO:0000256" key="3">
    <source>
        <dbReference type="ARBA" id="ARBA00022692"/>
    </source>
</evidence>
<comment type="similarity">
    <text evidence="2">Belongs to the ACDP family.</text>
</comment>
<name>A0A210QAT8_MIZYE</name>
<feature type="transmembrane region" description="Helical" evidence="8">
    <location>
        <begin position="145"/>
        <end position="169"/>
    </location>
</feature>
<evidence type="ECO:0000256" key="5">
    <source>
        <dbReference type="ARBA" id="ARBA00022989"/>
    </source>
</evidence>
<dbReference type="GO" id="GO:0030026">
    <property type="term" value="P:intracellular manganese ion homeostasis"/>
    <property type="evidence" value="ECO:0007669"/>
    <property type="project" value="TreeGrafter"/>
</dbReference>
<dbReference type="InterPro" id="IPR044751">
    <property type="entry name" value="Ion_transp-like_CBS"/>
</dbReference>
<keyword evidence="3 7" id="KW-0812">Transmembrane</keyword>
<feature type="transmembrane region" description="Helical" evidence="8">
    <location>
        <begin position="119"/>
        <end position="138"/>
    </location>
</feature>
<dbReference type="STRING" id="6573.A0A210QAT8"/>
<dbReference type="InterPro" id="IPR046342">
    <property type="entry name" value="CBS_dom_sf"/>
</dbReference>
<dbReference type="GO" id="GO:0008340">
    <property type="term" value="P:determination of adult lifespan"/>
    <property type="evidence" value="ECO:0007669"/>
    <property type="project" value="UniProtKB-ARBA"/>
</dbReference>
<comment type="subcellular location">
    <subcellularLocation>
        <location evidence="1">Membrane</location>
        <topology evidence="1">Multi-pass membrane protein</topology>
    </subcellularLocation>
</comment>
<keyword evidence="5 7" id="KW-1133">Transmembrane helix</keyword>
<evidence type="ECO:0000256" key="4">
    <source>
        <dbReference type="ARBA" id="ARBA00022737"/>
    </source>
</evidence>
<dbReference type="GO" id="GO:0016020">
    <property type="term" value="C:membrane"/>
    <property type="evidence" value="ECO:0007669"/>
    <property type="project" value="UniProtKB-SubCell"/>
</dbReference>
<accession>A0A210QAT8</accession>
<proteinExistence type="inferred from homology"/>
<evidence type="ECO:0000256" key="1">
    <source>
        <dbReference type="ARBA" id="ARBA00004141"/>
    </source>
</evidence>
<dbReference type="InterPro" id="IPR045095">
    <property type="entry name" value="ACDP"/>
</dbReference>
<dbReference type="InterPro" id="IPR002550">
    <property type="entry name" value="CNNM"/>
</dbReference>
<sequence length="571" mass="63921">MASIICDVIDKDTVRCNGTDYIAEQILTYHDEWFWIYLGIYVGLVLMAGLMSGLTMGLLSLDLMSLKVMKDGGTPTERKHAKKILPVVSRHHLLLVTLLLANAAAVESMPIFLDKISDPIIAVVVSVTAVLIFGEVIPQAICTRFGLAIGAALAPLVYFLMAIFYVIAWPMSKILDCVLGKDHTTFYRRAQLKVLVNLHGPNGSAVQPEDSSEEHQGEHLSIDEVLIIQGALDMKTKTVKVAMLPLDDVFMLSITDKMDKATMMIVMEKAHSRVPIYDGPYTNIVGVLLVKSLIFLDPEDATPISSLLHTQAGRNVMFVDEDMPLFDLLNIFQTGKSHIAFVQKNSSVERYEDHTDDVQLLVTTAEDDLISGRTQSSGPVIGIITLEDVIEELIQEEIIDETDVYVDIHKRIQVARAQKARRDQRILLSRQVSKENQGAASEGVDPQELMESLDLLVCGLTSTPCLWTYFNTLSMDLLQHRVYGLTSRTSTPCLWTYFNNLLMDLLQRLVYGLASTTCLWTYFNTLSMDLLQHIVYGLNSTPYLWTYFNTLSMDLLQHLVYGLTSTPCLWT</sequence>
<dbReference type="GO" id="GO:1905941">
    <property type="term" value="P:positive regulation of gonad development"/>
    <property type="evidence" value="ECO:0007669"/>
    <property type="project" value="UniProtKB-ARBA"/>
</dbReference>
<dbReference type="PANTHER" id="PTHR12064">
    <property type="entry name" value="METAL TRANSPORTER CNNM"/>
    <property type="match status" value="1"/>
</dbReference>
<dbReference type="GO" id="GO:0005737">
    <property type="term" value="C:cytoplasm"/>
    <property type="evidence" value="ECO:0007669"/>
    <property type="project" value="TreeGrafter"/>
</dbReference>